<dbReference type="AlphaFoldDB" id="A0A2R5EU42"/>
<feature type="domain" description="Response regulatory" evidence="6">
    <location>
        <begin position="3"/>
        <end position="120"/>
    </location>
</feature>
<dbReference type="Gene3D" id="3.40.50.2300">
    <property type="match status" value="1"/>
</dbReference>
<dbReference type="EMBL" id="BDQX01000063">
    <property type="protein sequence ID" value="GBG06904.1"/>
    <property type="molecule type" value="Genomic_DNA"/>
</dbReference>
<dbReference type="PROSITE" id="PS01124">
    <property type="entry name" value="HTH_ARAC_FAMILY_2"/>
    <property type="match status" value="1"/>
</dbReference>
<dbReference type="Pfam" id="PF12833">
    <property type="entry name" value="HTH_18"/>
    <property type="match status" value="1"/>
</dbReference>
<dbReference type="RefSeq" id="WP_108992058.1">
    <property type="nucleotide sequence ID" value="NZ_BDQX01000063.1"/>
</dbReference>
<keyword evidence="3" id="KW-0804">Transcription</keyword>
<sequence length="554" mass="63487">MYRMMVVDDLPIIVDRLVTLMDECKPLELEMYKAYSAFEAIDILKKIKIDIVLTDIKMPGMEGIELLHKIREYWPGCKVIFLTSYGEFHYAKAAISGGGFDFILKFESDEVIIKAILKAVSALDDEYATIKQLHEAQMQKRQAVPLLQEQVLYNLLHGKGEFRRSKEQFSQTGITLNGELPVYVLVGRVDDWAAITGTTDRKLLLYAARNVTEELLRVSVDIVSVTVEESRMACLLQPKAILSDGHQGEVADEVWERTFFFVYESIPSIQSICRDLLKVSFSFALGKQPVMLSQLSEMFDLLRSQFLSQASAGKELRLTNRTASDTDNPPAATAKHKMQSFVIKKIELLAHYLKNGKNEEFDRLFEEIMVETSRESVSGFLKLEVYHSFASIFSSYFRLHPPDSALSARIELGKLTQANPEDLSWEEIKTYFSAIANQIFAHKGEVEKPGKENIILWLNDFIEKHIEEDLSLTRLAEIVHLNPVYLSRLYIQETGIGISDYVNVCRLEKSKELLKNTHYKIYEIAEKVGYDSVLSFIRFFKKQINMTPQEYRNS</sequence>
<dbReference type="SUPFAM" id="SSF52172">
    <property type="entry name" value="CheY-like"/>
    <property type="match status" value="1"/>
</dbReference>
<name>A0A2R5EU42_9BACL</name>
<gene>
    <name evidence="7" type="ORF">PAT3040_01446</name>
</gene>
<reference evidence="7 8" key="1">
    <citation type="submission" date="2017-08" db="EMBL/GenBank/DDBJ databases">
        <title>Substantial Increase in Enzyme Production by Combined Drug-Resistance Mutations in Paenibacillus agaridevorans.</title>
        <authorList>
            <person name="Tanaka Y."/>
            <person name="Funane K."/>
            <person name="Hosaka T."/>
            <person name="Shiwa Y."/>
            <person name="Fujita N."/>
            <person name="Miyazaki T."/>
            <person name="Yoshikawa H."/>
            <person name="Murakami K."/>
            <person name="Kasahara K."/>
            <person name="Inaoka T."/>
            <person name="Hiraga Y."/>
            <person name="Ochi K."/>
        </authorList>
    </citation>
    <scope>NUCLEOTIDE SEQUENCE [LARGE SCALE GENOMIC DNA]</scope>
    <source>
        <strain evidence="7 8">T-3040</strain>
    </source>
</reference>
<keyword evidence="8" id="KW-1185">Reference proteome</keyword>
<organism evidence="7 8">
    <name type="scientific">Paenibacillus agaridevorans</name>
    <dbReference type="NCBI Taxonomy" id="171404"/>
    <lineage>
        <taxon>Bacteria</taxon>
        <taxon>Bacillati</taxon>
        <taxon>Bacillota</taxon>
        <taxon>Bacilli</taxon>
        <taxon>Bacillales</taxon>
        <taxon>Paenibacillaceae</taxon>
        <taxon>Paenibacillus</taxon>
    </lineage>
</organism>
<evidence type="ECO:0000259" key="5">
    <source>
        <dbReference type="PROSITE" id="PS01124"/>
    </source>
</evidence>
<dbReference type="PROSITE" id="PS50110">
    <property type="entry name" value="RESPONSE_REGULATORY"/>
    <property type="match status" value="1"/>
</dbReference>
<evidence type="ECO:0000256" key="2">
    <source>
        <dbReference type="ARBA" id="ARBA00023125"/>
    </source>
</evidence>
<evidence type="ECO:0000259" key="6">
    <source>
        <dbReference type="PROSITE" id="PS50110"/>
    </source>
</evidence>
<dbReference type="InterPro" id="IPR018062">
    <property type="entry name" value="HTH_AraC-typ_CS"/>
</dbReference>
<keyword evidence="2 7" id="KW-0238">DNA-binding</keyword>
<dbReference type="GO" id="GO:0043565">
    <property type="term" value="F:sequence-specific DNA binding"/>
    <property type="evidence" value="ECO:0007669"/>
    <property type="project" value="InterPro"/>
</dbReference>
<dbReference type="InterPro" id="IPR009057">
    <property type="entry name" value="Homeodomain-like_sf"/>
</dbReference>
<proteinExistence type="predicted"/>
<protein>
    <submittedName>
        <fullName evidence="7">DNA-binding response regulator</fullName>
    </submittedName>
</protein>
<dbReference type="InterPro" id="IPR011006">
    <property type="entry name" value="CheY-like_superfamily"/>
</dbReference>
<dbReference type="GO" id="GO:0000160">
    <property type="term" value="P:phosphorelay signal transduction system"/>
    <property type="evidence" value="ECO:0007669"/>
    <property type="project" value="InterPro"/>
</dbReference>
<dbReference type="GO" id="GO:0003700">
    <property type="term" value="F:DNA-binding transcription factor activity"/>
    <property type="evidence" value="ECO:0007669"/>
    <property type="project" value="InterPro"/>
</dbReference>
<dbReference type="SUPFAM" id="SSF46689">
    <property type="entry name" value="Homeodomain-like"/>
    <property type="match status" value="2"/>
</dbReference>
<evidence type="ECO:0000256" key="1">
    <source>
        <dbReference type="ARBA" id="ARBA00023015"/>
    </source>
</evidence>
<dbReference type="CDD" id="cd17536">
    <property type="entry name" value="REC_YesN-like"/>
    <property type="match status" value="1"/>
</dbReference>
<dbReference type="Proteomes" id="UP000245202">
    <property type="component" value="Unassembled WGS sequence"/>
</dbReference>
<feature type="modified residue" description="4-aspartylphosphate" evidence="4">
    <location>
        <position position="55"/>
    </location>
</feature>
<dbReference type="Pfam" id="PF00072">
    <property type="entry name" value="Response_reg"/>
    <property type="match status" value="1"/>
</dbReference>
<dbReference type="PANTHER" id="PTHR43280">
    <property type="entry name" value="ARAC-FAMILY TRANSCRIPTIONAL REGULATOR"/>
    <property type="match status" value="1"/>
</dbReference>
<dbReference type="InterPro" id="IPR001789">
    <property type="entry name" value="Sig_transdc_resp-reg_receiver"/>
</dbReference>
<dbReference type="PANTHER" id="PTHR43280:SF28">
    <property type="entry name" value="HTH-TYPE TRANSCRIPTIONAL ACTIVATOR RHAS"/>
    <property type="match status" value="1"/>
</dbReference>
<keyword evidence="1" id="KW-0805">Transcription regulation</keyword>
<dbReference type="Gene3D" id="1.10.10.60">
    <property type="entry name" value="Homeodomain-like"/>
    <property type="match status" value="2"/>
</dbReference>
<dbReference type="PRINTS" id="PR00032">
    <property type="entry name" value="HTHARAC"/>
</dbReference>
<evidence type="ECO:0000313" key="7">
    <source>
        <dbReference type="EMBL" id="GBG06904.1"/>
    </source>
</evidence>
<dbReference type="InterPro" id="IPR020449">
    <property type="entry name" value="Tscrpt_reg_AraC-type_HTH"/>
</dbReference>
<dbReference type="PROSITE" id="PS00041">
    <property type="entry name" value="HTH_ARAC_FAMILY_1"/>
    <property type="match status" value="1"/>
</dbReference>
<dbReference type="SMART" id="SM00342">
    <property type="entry name" value="HTH_ARAC"/>
    <property type="match status" value="1"/>
</dbReference>
<evidence type="ECO:0000256" key="4">
    <source>
        <dbReference type="PROSITE-ProRule" id="PRU00169"/>
    </source>
</evidence>
<evidence type="ECO:0000256" key="3">
    <source>
        <dbReference type="ARBA" id="ARBA00023163"/>
    </source>
</evidence>
<evidence type="ECO:0000313" key="8">
    <source>
        <dbReference type="Proteomes" id="UP000245202"/>
    </source>
</evidence>
<accession>A0A2R5EU42</accession>
<keyword evidence="4" id="KW-0597">Phosphoprotein</keyword>
<dbReference type="SMART" id="SM00448">
    <property type="entry name" value="REC"/>
    <property type="match status" value="1"/>
</dbReference>
<dbReference type="InterPro" id="IPR018060">
    <property type="entry name" value="HTH_AraC"/>
</dbReference>
<feature type="domain" description="HTH araC/xylS-type" evidence="5">
    <location>
        <begin position="456"/>
        <end position="554"/>
    </location>
</feature>
<comment type="caution">
    <text evidence="7">The sequence shown here is derived from an EMBL/GenBank/DDBJ whole genome shotgun (WGS) entry which is preliminary data.</text>
</comment>